<dbReference type="RefSeq" id="XP_025597631.1">
    <property type="nucleotide sequence ID" value="XM_025745695.1"/>
</dbReference>
<dbReference type="AlphaFoldDB" id="A0A316Z8T4"/>
<dbReference type="GeneID" id="37273239"/>
<feature type="region of interest" description="Disordered" evidence="1">
    <location>
        <begin position="1"/>
        <end position="37"/>
    </location>
</feature>
<evidence type="ECO:0000313" key="3">
    <source>
        <dbReference type="Proteomes" id="UP000245946"/>
    </source>
</evidence>
<dbReference type="EMBL" id="KZ819295">
    <property type="protein sequence ID" value="PWN97352.1"/>
    <property type="molecule type" value="Genomic_DNA"/>
</dbReference>
<feature type="compositionally biased region" description="Low complexity" evidence="1">
    <location>
        <begin position="9"/>
        <end position="29"/>
    </location>
</feature>
<protein>
    <submittedName>
        <fullName evidence="2">Uncharacterized protein</fullName>
    </submittedName>
</protein>
<keyword evidence="3" id="KW-1185">Reference proteome</keyword>
<dbReference type="Proteomes" id="UP000245946">
    <property type="component" value="Unassembled WGS sequence"/>
</dbReference>
<name>A0A316Z8T4_9BASI</name>
<accession>A0A316Z8T4</accession>
<gene>
    <name evidence="2" type="ORF">FA09DRAFT_50907</name>
</gene>
<sequence>MRATLAARPHPASGLAAPGSAAHASLLPAKPLGGRRPPVRVRRRMRPAAEAQLVLVSLCPRPPSAPCWRRRPTPACVPRRAAASCCQRCRIRLGIAAGTRR</sequence>
<proteinExistence type="predicted"/>
<reference evidence="2 3" key="1">
    <citation type="journal article" date="2018" name="Mol. Biol. Evol.">
        <title>Broad Genomic Sampling Reveals a Smut Pathogenic Ancestry of the Fungal Clade Ustilaginomycotina.</title>
        <authorList>
            <person name="Kijpornyongpan T."/>
            <person name="Mondo S.J."/>
            <person name="Barry K."/>
            <person name="Sandor L."/>
            <person name="Lee J."/>
            <person name="Lipzen A."/>
            <person name="Pangilinan J."/>
            <person name="LaButti K."/>
            <person name="Hainaut M."/>
            <person name="Henrissat B."/>
            <person name="Grigoriev I.V."/>
            <person name="Spatafora J.W."/>
            <person name="Aime M.C."/>
        </authorList>
    </citation>
    <scope>NUCLEOTIDE SEQUENCE [LARGE SCALE GENOMIC DNA]</scope>
    <source>
        <strain evidence="2 3">MCA 4186</strain>
    </source>
</reference>
<evidence type="ECO:0000313" key="2">
    <source>
        <dbReference type="EMBL" id="PWN97352.1"/>
    </source>
</evidence>
<organism evidence="2 3">
    <name type="scientific">Tilletiopsis washingtonensis</name>
    <dbReference type="NCBI Taxonomy" id="58919"/>
    <lineage>
        <taxon>Eukaryota</taxon>
        <taxon>Fungi</taxon>
        <taxon>Dikarya</taxon>
        <taxon>Basidiomycota</taxon>
        <taxon>Ustilaginomycotina</taxon>
        <taxon>Exobasidiomycetes</taxon>
        <taxon>Entylomatales</taxon>
        <taxon>Entylomatales incertae sedis</taxon>
        <taxon>Tilletiopsis</taxon>
    </lineage>
</organism>
<evidence type="ECO:0000256" key="1">
    <source>
        <dbReference type="SAM" id="MobiDB-lite"/>
    </source>
</evidence>